<keyword evidence="3" id="KW-1185">Reference proteome</keyword>
<dbReference type="STRING" id="655353.SAMN04488056_102251"/>
<accession>A0A1I5CJ53</accession>
<dbReference type="InterPro" id="IPR036278">
    <property type="entry name" value="Sialidase_sf"/>
</dbReference>
<dbReference type="PANTHER" id="PTHR43752">
    <property type="entry name" value="BNR/ASP-BOX REPEAT FAMILY PROTEIN"/>
    <property type="match status" value="1"/>
</dbReference>
<dbReference type="PANTHER" id="PTHR43752:SF2">
    <property type="entry name" value="BNR_ASP-BOX REPEAT FAMILY PROTEIN"/>
    <property type="match status" value="1"/>
</dbReference>
<dbReference type="EMBL" id="FOVR01000002">
    <property type="protein sequence ID" value="SFN86943.1"/>
    <property type="molecule type" value="Genomic_DNA"/>
</dbReference>
<evidence type="ECO:0000259" key="1">
    <source>
        <dbReference type="Pfam" id="PF13088"/>
    </source>
</evidence>
<dbReference type="Gene3D" id="2.120.10.10">
    <property type="match status" value="1"/>
</dbReference>
<gene>
    <name evidence="2" type="ORF">SAMN04488056_102251</name>
</gene>
<reference evidence="2 3" key="1">
    <citation type="submission" date="2016-10" db="EMBL/GenBank/DDBJ databases">
        <authorList>
            <person name="de Groot N.N."/>
        </authorList>
    </citation>
    <scope>NUCLEOTIDE SEQUENCE [LARGE SCALE GENOMIC DNA]</scope>
    <source>
        <strain evidence="2 3">CGMCC 1.9157</strain>
    </source>
</reference>
<dbReference type="RefSeq" id="WP_175527920.1">
    <property type="nucleotide sequence ID" value="NZ_FOVR01000002.1"/>
</dbReference>
<evidence type="ECO:0000313" key="3">
    <source>
        <dbReference type="Proteomes" id="UP000199236"/>
    </source>
</evidence>
<feature type="domain" description="Sialidase" evidence="1">
    <location>
        <begin position="27"/>
        <end position="341"/>
    </location>
</feature>
<dbReference type="AlphaFoldDB" id="A0A1I5CJ53"/>
<dbReference type="SUPFAM" id="SSF50939">
    <property type="entry name" value="Sialidases"/>
    <property type="match status" value="1"/>
</dbReference>
<dbReference type="InterPro" id="IPR011040">
    <property type="entry name" value="Sialidase"/>
</dbReference>
<protein>
    <submittedName>
        <fullName evidence="2">Predicted neuraminidase (Sialidase)</fullName>
    </submittedName>
</protein>
<dbReference type="Pfam" id="PF13088">
    <property type="entry name" value="BNR_2"/>
    <property type="match status" value="1"/>
</dbReference>
<organism evidence="2 3">
    <name type="scientific">Cohaesibacter marisflavi</name>
    <dbReference type="NCBI Taxonomy" id="655353"/>
    <lineage>
        <taxon>Bacteria</taxon>
        <taxon>Pseudomonadati</taxon>
        <taxon>Pseudomonadota</taxon>
        <taxon>Alphaproteobacteria</taxon>
        <taxon>Hyphomicrobiales</taxon>
        <taxon>Cohaesibacteraceae</taxon>
    </lineage>
</organism>
<proteinExistence type="predicted"/>
<sequence>MKIIESRAIPTPCLSNHASNLLKLESGDLLCTWFGGSMEGSSDISIYLSRFDHTEKTWSDAVKMSDDANRSEQNPALFRHPSGQIWLLYTAQLKTDQGTAIVRLRRSDDEGQSWAPIETLFAREGTFIRHPPVVNPDGKLLLPIWFSSMKNAFGDDRSLVQISDDGGMSWRLEGVPRSEGCVHMNIQPSCKVAFYRSRRADNIFRSVSDDGGLTWSAPEPTPLPNNNSSIQAAELSDGRLLIIYNHISAAGRDCESAVPPWVQDKEAFLAECDVTENSAIWGVPRNPLIIASSTDLGKSWKEELVVEEDAHLLSAHDKKGAFRGDYSYPSIIETSDGRLHISYSYLRDYIKHVTLSM</sequence>
<evidence type="ECO:0000313" key="2">
    <source>
        <dbReference type="EMBL" id="SFN86943.1"/>
    </source>
</evidence>
<name>A0A1I5CJ53_9HYPH</name>
<dbReference type="Proteomes" id="UP000199236">
    <property type="component" value="Unassembled WGS sequence"/>
</dbReference>
<dbReference type="CDD" id="cd15482">
    <property type="entry name" value="Sialidase_non-viral"/>
    <property type="match status" value="1"/>
</dbReference>